<proteinExistence type="predicted"/>
<dbReference type="Proteomes" id="UP000546162">
    <property type="component" value="Unassembled WGS sequence"/>
</dbReference>
<evidence type="ECO:0000313" key="2">
    <source>
        <dbReference type="EMBL" id="MBB4742055.1"/>
    </source>
</evidence>
<reference evidence="2 3" key="1">
    <citation type="submission" date="2020-08" db="EMBL/GenBank/DDBJ databases">
        <title>Sequencing the genomes of 1000 actinobacteria strains.</title>
        <authorList>
            <person name="Klenk H.-P."/>
        </authorList>
    </citation>
    <scope>NUCLEOTIDE SEQUENCE [LARGE SCALE GENOMIC DNA]</scope>
    <source>
        <strain evidence="2 3">DSM 45809</strain>
    </source>
</reference>
<comment type="caution">
    <text evidence="2">The sequence shown here is derived from an EMBL/GenBank/DDBJ whole genome shotgun (WGS) entry which is preliminary data.</text>
</comment>
<feature type="region of interest" description="Disordered" evidence="1">
    <location>
        <begin position="41"/>
        <end position="132"/>
    </location>
</feature>
<evidence type="ECO:0000313" key="3">
    <source>
        <dbReference type="Proteomes" id="UP000546162"/>
    </source>
</evidence>
<organism evidence="2 3">
    <name type="scientific">Actinoplanes octamycinicus</name>
    <dbReference type="NCBI Taxonomy" id="135948"/>
    <lineage>
        <taxon>Bacteria</taxon>
        <taxon>Bacillati</taxon>
        <taxon>Actinomycetota</taxon>
        <taxon>Actinomycetes</taxon>
        <taxon>Micromonosporales</taxon>
        <taxon>Micromonosporaceae</taxon>
        <taxon>Actinoplanes</taxon>
    </lineage>
</organism>
<sequence length="132" mass="13240">MITDPVFVDRSGRRRRLVMAAGATGGLVLLLAVATLLAGLTGAGPSAVPGWPAPAATRAKAQPSPSPSPSPSRSPRVVTSTRKQTTPGSVRTSTPPPAATTGAAVTPSPATAATSRPANRGRKPSSRPSRSK</sequence>
<dbReference type="RefSeq" id="WP_185042474.1">
    <property type="nucleotide sequence ID" value="NZ_BAABFG010000005.1"/>
</dbReference>
<dbReference type="AlphaFoldDB" id="A0A7W7H145"/>
<accession>A0A7W7H145</accession>
<evidence type="ECO:0000256" key="1">
    <source>
        <dbReference type="SAM" id="MobiDB-lite"/>
    </source>
</evidence>
<keyword evidence="3" id="KW-1185">Reference proteome</keyword>
<feature type="compositionally biased region" description="Basic residues" evidence="1">
    <location>
        <begin position="119"/>
        <end position="132"/>
    </location>
</feature>
<protein>
    <submittedName>
        <fullName evidence="2">Uncharacterized protein</fullName>
    </submittedName>
</protein>
<gene>
    <name evidence="2" type="ORF">BJY16_005514</name>
</gene>
<feature type="compositionally biased region" description="Low complexity" evidence="1">
    <location>
        <begin position="89"/>
        <end position="118"/>
    </location>
</feature>
<feature type="compositionally biased region" description="Polar residues" evidence="1">
    <location>
        <begin position="77"/>
        <end position="88"/>
    </location>
</feature>
<name>A0A7W7H145_9ACTN</name>
<dbReference type="EMBL" id="JACHNB010000001">
    <property type="protein sequence ID" value="MBB4742055.1"/>
    <property type="molecule type" value="Genomic_DNA"/>
</dbReference>